<feature type="non-terminal residue" evidence="12">
    <location>
        <position position="1"/>
    </location>
</feature>
<dbReference type="AlphaFoldDB" id="A0A1B6J185"/>
<comment type="pathway">
    <text evidence="2">Protein modification; protein ubiquitination.</text>
</comment>
<accession>A0A1B6J185</accession>
<dbReference type="EMBL" id="GECU01014767">
    <property type="protein sequence ID" value="JAS92939.1"/>
    <property type="molecule type" value="Transcribed_RNA"/>
</dbReference>
<feature type="non-terminal residue" evidence="12">
    <location>
        <position position="129"/>
    </location>
</feature>
<evidence type="ECO:0000256" key="8">
    <source>
        <dbReference type="ARBA" id="ARBA00022989"/>
    </source>
</evidence>
<evidence type="ECO:0000313" key="12">
    <source>
        <dbReference type="EMBL" id="JAS92939.1"/>
    </source>
</evidence>
<evidence type="ECO:0000256" key="10">
    <source>
        <dbReference type="SAM" id="Phobius"/>
    </source>
</evidence>
<evidence type="ECO:0000256" key="4">
    <source>
        <dbReference type="ARBA" id="ARBA00022692"/>
    </source>
</evidence>
<gene>
    <name evidence="12" type="ORF">g.1251</name>
</gene>
<evidence type="ECO:0000256" key="7">
    <source>
        <dbReference type="ARBA" id="ARBA00022833"/>
    </source>
</evidence>
<keyword evidence="6" id="KW-0863">Zinc-finger</keyword>
<reference evidence="12" key="1">
    <citation type="submission" date="2015-11" db="EMBL/GenBank/DDBJ databases">
        <title>De novo transcriptome assembly of four potential Pierce s Disease insect vectors from Arizona vineyards.</title>
        <authorList>
            <person name="Tassone E.E."/>
        </authorList>
    </citation>
    <scope>NUCLEOTIDE SEQUENCE</scope>
</reference>
<dbReference type="Pfam" id="PF25563">
    <property type="entry name" value="TPR_SYVN1_N"/>
    <property type="match status" value="1"/>
</dbReference>
<proteinExistence type="predicted"/>
<evidence type="ECO:0000256" key="2">
    <source>
        <dbReference type="ARBA" id="ARBA00004906"/>
    </source>
</evidence>
<evidence type="ECO:0000259" key="11">
    <source>
        <dbReference type="Pfam" id="PF25563"/>
    </source>
</evidence>
<evidence type="ECO:0000256" key="6">
    <source>
        <dbReference type="ARBA" id="ARBA00022771"/>
    </source>
</evidence>
<keyword evidence="7" id="KW-0862">Zinc</keyword>
<organism evidence="12">
    <name type="scientific">Homalodisca liturata</name>
    <dbReference type="NCBI Taxonomy" id="320908"/>
    <lineage>
        <taxon>Eukaryota</taxon>
        <taxon>Metazoa</taxon>
        <taxon>Ecdysozoa</taxon>
        <taxon>Arthropoda</taxon>
        <taxon>Hexapoda</taxon>
        <taxon>Insecta</taxon>
        <taxon>Pterygota</taxon>
        <taxon>Neoptera</taxon>
        <taxon>Paraneoptera</taxon>
        <taxon>Hemiptera</taxon>
        <taxon>Auchenorrhyncha</taxon>
        <taxon>Membracoidea</taxon>
        <taxon>Cicadellidae</taxon>
        <taxon>Cicadellinae</taxon>
        <taxon>Proconiini</taxon>
        <taxon>Homalodisca</taxon>
    </lineage>
</organism>
<keyword evidence="4 10" id="KW-0812">Transmembrane</keyword>
<keyword evidence="8 10" id="KW-1133">Transmembrane helix</keyword>
<dbReference type="InterPro" id="IPR057992">
    <property type="entry name" value="TPR_SYVN1_N"/>
</dbReference>
<feature type="domain" description="E3 ubiquitin-protein ligase synoviolin-like TPR repeats" evidence="11">
    <location>
        <begin position="6"/>
        <end position="114"/>
    </location>
</feature>
<name>A0A1B6J185_9HEMI</name>
<comment type="subcellular location">
    <subcellularLocation>
        <location evidence="1">Membrane</location>
    </subcellularLocation>
</comment>
<feature type="transmembrane region" description="Helical" evidence="10">
    <location>
        <begin position="20"/>
        <end position="44"/>
    </location>
</feature>
<protein>
    <recommendedName>
        <fullName evidence="11">E3 ubiquitin-protein ligase synoviolin-like TPR repeats domain-containing protein</fullName>
    </recommendedName>
</protein>
<keyword evidence="9 10" id="KW-0472">Membrane</keyword>
<evidence type="ECO:0000256" key="9">
    <source>
        <dbReference type="ARBA" id="ARBA00023136"/>
    </source>
</evidence>
<evidence type="ECO:0000256" key="5">
    <source>
        <dbReference type="ARBA" id="ARBA00022723"/>
    </source>
</evidence>
<keyword evidence="3" id="KW-0808">Transferase</keyword>
<feature type="transmembrane region" description="Helical" evidence="10">
    <location>
        <begin position="56"/>
        <end position="81"/>
    </location>
</feature>
<sequence>GTACVSTLICWGSLGRGFSIIILFGLEYSLVALDLLRTLVVMVVDLREAEHHRSAVVLVTAIVYYFVRCVAYLAFVIVVSLHNRFPANTARSFITSVIKLRKKIMLLQAYLRLCADLNTIPDTEVDLVC</sequence>
<keyword evidence="5" id="KW-0479">Metal-binding</keyword>
<evidence type="ECO:0000256" key="3">
    <source>
        <dbReference type="ARBA" id="ARBA00022679"/>
    </source>
</evidence>
<evidence type="ECO:0000256" key="1">
    <source>
        <dbReference type="ARBA" id="ARBA00004370"/>
    </source>
</evidence>